<dbReference type="Proteomes" id="UP000019678">
    <property type="component" value="Unassembled WGS sequence"/>
</dbReference>
<name>A0A017SVQ7_9BACT</name>
<comment type="caution">
    <text evidence="1">The sequence shown here is derived from an EMBL/GenBank/DDBJ whole genome shotgun (WGS) entry which is preliminary data.</text>
</comment>
<dbReference type="AlphaFoldDB" id="A0A017SVQ7"/>
<keyword evidence="2" id="KW-1185">Reference proteome</keyword>
<accession>A0A017SVQ7</accession>
<gene>
    <name evidence="1" type="ORF">CAP_0332</name>
</gene>
<evidence type="ECO:0000313" key="1">
    <source>
        <dbReference type="EMBL" id="EYF00700.1"/>
    </source>
</evidence>
<dbReference type="eggNOG" id="COG0515">
    <property type="taxonomic scope" value="Bacteria"/>
</dbReference>
<evidence type="ECO:0000313" key="2">
    <source>
        <dbReference type="Proteomes" id="UP000019678"/>
    </source>
</evidence>
<reference evidence="1 2" key="1">
    <citation type="submission" date="2013-05" db="EMBL/GenBank/DDBJ databases">
        <title>Genome assembly of Chondromyces apiculatus DSM 436.</title>
        <authorList>
            <person name="Sharma G."/>
            <person name="Khatri I."/>
            <person name="Kaur C."/>
            <person name="Mayilraj S."/>
            <person name="Subramanian S."/>
        </authorList>
    </citation>
    <scope>NUCLEOTIDE SEQUENCE [LARGE SCALE GENOMIC DNA]</scope>
    <source>
        <strain evidence="1 2">DSM 436</strain>
    </source>
</reference>
<sequence length="255" mass="27053">MVETPVEDSARIARVCEAARRRIYSGASMGALDTEGWVAELWLAGRKPVHEAFGRFIADGKLTPETDAEFGSLKDGRVEIAPGFAREEEARFSGWHAATLRFSGDYMRAFLEPALRPRFLALSERFADAAQAEFGALYGRCAHLSYREMGAWVHGSAPPAAAAALVHAIGSFAEKPAVNRHALEALGGKTPLDTLCAAGVKLDADALGSLIGAEGGSLTTREGGAISMTFPLGGPIRATRASRIVARKLKVGEGE</sequence>
<organism evidence="1 2">
    <name type="scientific">Chondromyces apiculatus DSM 436</name>
    <dbReference type="NCBI Taxonomy" id="1192034"/>
    <lineage>
        <taxon>Bacteria</taxon>
        <taxon>Pseudomonadati</taxon>
        <taxon>Myxococcota</taxon>
        <taxon>Polyangia</taxon>
        <taxon>Polyangiales</taxon>
        <taxon>Polyangiaceae</taxon>
        <taxon>Chondromyces</taxon>
    </lineage>
</organism>
<proteinExistence type="predicted"/>
<dbReference type="STRING" id="1192034.CAP_0332"/>
<dbReference type="EMBL" id="ASRX01000101">
    <property type="protein sequence ID" value="EYF00700.1"/>
    <property type="molecule type" value="Genomic_DNA"/>
</dbReference>
<protein>
    <submittedName>
        <fullName evidence="1">Uncharacterized protein</fullName>
    </submittedName>
</protein>